<proteinExistence type="predicted"/>
<name>A0ABW6ICA3_9CYAN</name>
<comment type="caution">
    <text evidence="1">The sequence shown here is derived from an EMBL/GenBank/DDBJ whole genome shotgun (WGS) entry which is preliminary data.</text>
</comment>
<protein>
    <submittedName>
        <fullName evidence="1">Uncharacterized protein</fullName>
    </submittedName>
</protein>
<dbReference type="Proteomes" id="UP001600165">
    <property type="component" value="Unassembled WGS sequence"/>
</dbReference>
<reference evidence="1 2" key="1">
    <citation type="submission" date="2024-10" db="EMBL/GenBank/DDBJ databases">
        <authorList>
            <person name="Ratan Roy A."/>
            <person name="Morales Sandoval P.H."/>
            <person name="De Los Santos Villalobos S."/>
            <person name="Chakraborty S."/>
            <person name="Mukherjee J."/>
        </authorList>
    </citation>
    <scope>NUCLEOTIDE SEQUENCE [LARGE SCALE GENOMIC DNA]</scope>
    <source>
        <strain evidence="1 2">S1</strain>
    </source>
</reference>
<dbReference type="EMBL" id="JBHZOL010000024">
    <property type="protein sequence ID" value="MFE4105507.1"/>
    <property type="molecule type" value="Genomic_DNA"/>
</dbReference>
<evidence type="ECO:0000313" key="2">
    <source>
        <dbReference type="Proteomes" id="UP001600165"/>
    </source>
</evidence>
<gene>
    <name evidence="1" type="ORF">ACFVKH_04400</name>
</gene>
<sequence length="57" mass="6499">MTQITTAGSFEELEQLSNFTSLFFKTLYERIRLKAIALLALGLAVETRLCLRVCDRC</sequence>
<dbReference type="RefSeq" id="WP_377962182.1">
    <property type="nucleotide sequence ID" value="NZ_JBHZOL010000024.1"/>
</dbReference>
<organism evidence="1 2">
    <name type="scientific">Almyronema epifaneia S1</name>
    <dbReference type="NCBI Taxonomy" id="2991925"/>
    <lineage>
        <taxon>Bacteria</taxon>
        <taxon>Bacillati</taxon>
        <taxon>Cyanobacteriota</taxon>
        <taxon>Cyanophyceae</taxon>
        <taxon>Nodosilineales</taxon>
        <taxon>Nodosilineaceae</taxon>
        <taxon>Almyronema</taxon>
        <taxon>Almyronema epifaneia</taxon>
    </lineage>
</organism>
<evidence type="ECO:0000313" key="1">
    <source>
        <dbReference type="EMBL" id="MFE4105507.1"/>
    </source>
</evidence>
<keyword evidence="2" id="KW-1185">Reference proteome</keyword>
<accession>A0ABW6ICA3</accession>